<dbReference type="GO" id="GO:0016567">
    <property type="term" value="P:protein ubiquitination"/>
    <property type="evidence" value="ECO:0007669"/>
    <property type="project" value="InterPro"/>
</dbReference>
<evidence type="ECO:0000256" key="12">
    <source>
        <dbReference type="SAM" id="Phobius"/>
    </source>
</evidence>
<dbReference type="KEGG" id="char:122129836"/>
<dbReference type="Pfam" id="PF12483">
    <property type="entry name" value="GIDE"/>
    <property type="match status" value="1"/>
</dbReference>
<keyword evidence="14" id="KW-1185">Reference proteome</keyword>
<dbReference type="InterPro" id="IPR022170">
    <property type="entry name" value="MUL1-like"/>
</dbReference>
<dbReference type="RefSeq" id="XP_042560506.1">
    <property type="nucleotide sequence ID" value="XM_042704572.1"/>
</dbReference>
<dbReference type="GO" id="GO:0016020">
    <property type="term" value="C:membrane"/>
    <property type="evidence" value="ECO:0007669"/>
    <property type="project" value="UniProtKB-SubCell"/>
</dbReference>
<evidence type="ECO:0000256" key="7">
    <source>
        <dbReference type="ARBA" id="ARBA00022771"/>
    </source>
</evidence>
<sequence>MSDTFAAPWTLLVGSSFAFSGLFYHLYQEKKKEIVKLKEIPKFQPDHHLLRILKASPQHRLQYVAVEGVIQPDGEPLASQFVPKCYGVVQKVIVQEEWKVWNATRNTWTNKTMNKKVTNNMVPFSLVSPGAYLTDISVKVQSPMEASGDFLERVHQQRKYAQGGVVDAVLDGLSGERPVSKDVQEEMLKVGTPLTTFGEVVLEYGEGIRVQPPRDGRTYVLMVGDHRSFIERHESTAGWWKVLSAFCGITGSAVLGGMIYDASKGQGGRRN</sequence>
<dbReference type="AlphaFoldDB" id="A0A8M1K8Y7"/>
<keyword evidence="11 12" id="KW-0472">Membrane</keyword>
<dbReference type="PANTHER" id="PTHR12183">
    <property type="entry name" value="MITOCHONDRIAL UBIQUITIN LIGASE ACTIVATOR OF NFKB 1"/>
    <property type="match status" value="1"/>
</dbReference>
<comment type="catalytic activity">
    <reaction evidence="1">
        <text>S-ubiquitinyl-[E2 ubiquitin-conjugating enzyme]-L-cysteine + [acceptor protein]-L-lysine = [E2 ubiquitin-conjugating enzyme]-L-cysteine + N(6)-ubiquitinyl-[acceptor protein]-L-lysine.</text>
        <dbReference type="EC" id="2.3.2.27"/>
    </reaction>
</comment>
<evidence type="ECO:0000256" key="9">
    <source>
        <dbReference type="ARBA" id="ARBA00022833"/>
    </source>
</evidence>
<gene>
    <name evidence="15" type="primary">LOC122129836</name>
</gene>
<keyword evidence="8" id="KW-0833">Ubl conjugation pathway</keyword>
<dbReference type="GO" id="GO:0008270">
    <property type="term" value="F:zinc ion binding"/>
    <property type="evidence" value="ECO:0007669"/>
    <property type="project" value="UniProtKB-KW"/>
</dbReference>
<evidence type="ECO:0000256" key="6">
    <source>
        <dbReference type="ARBA" id="ARBA00022723"/>
    </source>
</evidence>
<keyword evidence="4" id="KW-0808">Transferase</keyword>
<dbReference type="OrthoDB" id="66726at2759"/>
<reference evidence="15" key="1">
    <citation type="submission" date="2025-08" db="UniProtKB">
        <authorList>
            <consortium name="RefSeq"/>
        </authorList>
    </citation>
    <scope>IDENTIFICATION</scope>
</reference>
<keyword evidence="15" id="KW-0436">Ligase</keyword>
<keyword evidence="7" id="KW-0863">Zinc-finger</keyword>
<dbReference type="CTD" id="402879"/>
<organism evidence="14 15">
    <name type="scientific">Clupea harengus</name>
    <name type="common">Atlantic herring</name>
    <dbReference type="NCBI Taxonomy" id="7950"/>
    <lineage>
        <taxon>Eukaryota</taxon>
        <taxon>Metazoa</taxon>
        <taxon>Chordata</taxon>
        <taxon>Craniata</taxon>
        <taxon>Vertebrata</taxon>
        <taxon>Euteleostomi</taxon>
        <taxon>Actinopterygii</taxon>
        <taxon>Neopterygii</taxon>
        <taxon>Teleostei</taxon>
        <taxon>Clupei</taxon>
        <taxon>Clupeiformes</taxon>
        <taxon>Clupeoidei</taxon>
        <taxon>Clupeidae</taxon>
        <taxon>Clupea</taxon>
    </lineage>
</organism>
<feature type="transmembrane region" description="Helical" evidence="12">
    <location>
        <begin position="6"/>
        <end position="27"/>
    </location>
</feature>
<dbReference type="Proteomes" id="UP000515152">
    <property type="component" value="Unplaced"/>
</dbReference>
<keyword evidence="5 12" id="KW-0812">Transmembrane</keyword>
<evidence type="ECO:0000256" key="11">
    <source>
        <dbReference type="ARBA" id="ARBA00023136"/>
    </source>
</evidence>
<comment type="subcellular location">
    <subcellularLocation>
        <location evidence="2">Membrane</location>
        <topology evidence="2">Multi-pass membrane protein</topology>
    </subcellularLocation>
</comment>
<evidence type="ECO:0000256" key="3">
    <source>
        <dbReference type="ARBA" id="ARBA00012483"/>
    </source>
</evidence>
<evidence type="ECO:0000313" key="14">
    <source>
        <dbReference type="Proteomes" id="UP000515152"/>
    </source>
</evidence>
<accession>A0A8M1K8Y7</accession>
<dbReference type="PANTHER" id="PTHR12183:SF36">
    <property type="entry name" value="RING-TYPE E3 UBIQUITIN TRANSFERASE"/>
    <property type="match status" value="1"/>
</dbReference>
<keyword evidence="9" id="KW-0862">Zinc</keyword>
<evidence type="ECO:0000256" key="1">
    <source>
        <dbReference type="ARBA" id="ARBA00000900"/>
    </source>
</evidence>
<dbReference type="GO" id="GO:0061630">
    <property type="term" value="F:ubiquitin protein ligase activity"/>
    <property type="evidence" value="ECO:0007669"/>
    <property type="project" value="UniProtKB-EC"/>
</dbReference>
<keyword evidence="6" id="KW-0479">Metal-binding</keyword>
<evidence type="ECO:0000256" key="4">
    <source>
        <dbReference type="ARBA" id="ARBA00022679"/>
    </source>
</evidence>
<dbReference type="GeneID" id="122129836"/>
<dbReference type="EC" id="2.3.2.27" evidence="3"/>
<keyword evidence="10 12" id="KW-1133">Transmembrane helix</keyword>
<dbReference type="InterPro" id="IPR051652">
    <property type="entry name" value="MDM2_MDM4_MUL1"/>
</dbReference>
<name>A0A8M1K8Y7_CLUHA</name>
<protein>
    <recommendedName>
        <fullName evidence="3">RING-type E3 ubiquitin transferase</fullName>
        <ecNumber evidence="3">2.3.2.27</ecNumber>
    </recommendedName>
</protein>
<evidence type="ECO:0000259" key="13">
    <source>
        <dbReference type="Pfam" id="PF12483"/>
    </source>
</evidence>
<evidence type="ECO:0000256" key="5">
    <source>
        <dbReference type="ARBA" id="ARBA00022692"/>
    </source>
</evidence>
<evidence type="ECO:0000256" key="2">
    <source>
        <dbReference type="ARBA" id="ARBA00004141"/>
    </source>
</evidence>
<evidence type="ECO:0000256" key="10">
    <source>
        <dbReference type="ARBA" id="ARBA00022989"/>
    </source>
</evidence>
<proteinExistence type="predicted"/>
<dbReference type="GO" id="GO:0016874">
    <property type="term" value="F:ligase activity"/>
    <property type="evidence" value="ECO:0007669"/>
    <property type="project" value="UniProtKB-KW"/>
</dbReference>
<evidence type="ECO:0000313" key="15">
    <source>
        <dbReference type="RefSeq" id="XP_042560506.1"/>
    </source>
</evidence>
<feature type="domain" description="E3 Ubiquitin ligase MUL1-like" evidence="13">
    <location>
        <begin position="105"/>
        <end position="255"/>
    </location>
</feature>
<evidence type="ECO:0000256" key="8">
    <source>
        <dbReference type="ARBA" id="ARBA00022786"/>
    </source>
</evidence>